<keyword evidence="2" id="KW-1133">Transmembrane helix</keyword>
<protein>
    <recommendedName>
        <fullName evidence="5">Integral membrane protein</fullName>
    </recommendedName>
</protein>
<sequence>MSPIIERVLLQRQVKGNQPPVEPKAIVLEGWAEGFSLKTVIGGLVIMAGITVANMKKGVLLHKLILLELLLGGWQSFNLFWPMPVYGWWLSTAAVGLHMSTQLHSVIAWLKLKPFMTPRASRWFIGSVLLVQPYWVLEIYATFAYFNNINEHLFTHTRPVEAIFRDPWWVAACGKLLWIFKTHYEMTLREVITISPRFAVMLTAMALSIAFVVLDILSVIRVFPDGASVGVNPFWKLALVFKCCTDTVILDDFKTALDRLWMSRKATLGDLYHSHTQPSAHAGYAQQRMNKARSERGMQSNGESNASGSYTTHEDSLGPLVHPPHWEHFEMQSPARVVSERV</sequence>
<dbReference type="InParanoid" id="A0A2T3A446"/>
<keyword evidence="4" id="KW-1185">Reference proteome</keyword>
<accession>A0A2T3A446</accession>
<proteinExistence type="predicted"/>
<keyword evidence="2" id="KW-0472">Membrane</keyword>
<feature type="transmembrane region" description="Helical" evidence="2">
    <location>
        <begin position="198"/>
        <end position="220"/>
    </location>
</feature>
<dbReference type="PANTHER" id="PTHR42029">
    <property type="entry name" value="AN04G07800"/>
    <property type="match status" value="1"/>
</dbReference>
<dbReference type="OrthoDB" id="5420247at2759"/>
<feature type="transmembrane region" description="Helical" evidence="2">
    <location>
        <begin position="35"/>
        <end position="53"/>
    </location>
</feature>
<feature type="region of interest" description="Disordered" evidence="1">
    <location>
        <begin position="279"/>
        <end position="316"/>
    </location>
</feature>
<evidence type="ECO:0000313" key="4">
    <source>
        <dbReference type="Proteomes" id="UP000241462"/>
    </source>
</evidence>
<name>A0A2T3A446_9PEZI</name>
<reference evidence="3 4" key="1">
    <citation type="journal article" date="2018" name="Mycol. Prog.">
        <title>Coniella lustricola, a new species from submerged detritus.</title>
        <authorList>
            <person name="Raudabaugh D.B."/>
            <person name="Iturriaga T."/>
            <person name="Carver A."/>
            <person name="Mondo S."/>
            <person name="Pangilinan J."/>
            <person name="Lipzen A."/>
            <person name="He G."/>
            <person name="Amirebrahimi M."/>
            <person name="Grigoriev I.V."/>
            <person name="Miller A.N."/>
        </authorList>
    </citation>
    <scope>NUCLEOTIDE SEQUENCE [LARGE SCALE GENOMIC DNA]</scope>
    <source>
        <strain evidence="3 4">B22-T-1</strain>
    </source>
</reference>
<evidence type="ECO:0000256" key="1">
    <source>
        <dbReference type="SAM" id="MobiDB-lite"/>
    </source>
</evidence>
<feature type="transmembrane region" description="Helical" evidence="2">
    <location>
        <begin position="60"/>
        <end position="81"/>
    </location>
</feature>
<dbReference type="STRING" id="2025994.A0A2T3A446"/>
<gene>
    <name evidence="3" type="ORF">BD289DRAFT_371086</name>
</gene>
<keyword evidence="2" id="KW-0812">Transmembrane</keyword>
<evidence type="ECO:0008006" key="5">
    <source>
        <dbReference type="Google" id="ProtNLM"/>
    </source>
</evidence>
<dbReference type="PANTHER" id="PTHR42029:SF3">
    <property type="entry name" value="AN04G07800"/>
    <property type="match status" value="1"/>
</dbReference>
<feature type="transmembrane region" description="Helical" evidence="2">
    <location>
        <begin position="87"/>
        <end position="110"/>
    </location>
</feature>
<evidence type="ECO:0000313" key="3">
    <source>
        <dbReference type="EMBL" id="PSR82528.1"/>
    </source>
</evidence>
<dbReference type="AlphaFoldDB" id="A0A2T3A446"/>
<feature type="transmembrane region" description="Helical" evidence="2">
    <location>
        <begin position="122"/>
        <end position="146"/>
    </location>
</feature>
<dbReference type="EMBL" id="KZ678475">
    <property type="protein sequence ID" value="PSR82528.1"/>
    <property type="molecule type" value="Genomic_DNA"/>
</dbReference>
<feature type="compositionally biased region" description="Polar residues" evidence="1">
    <location>
        <begin position="297"/>
        <end position="311"/>
    </location>
</feature>
<organism evidence="3 4">
    <name type="scientific">Coniella lustricola</name>
    <dbReference type="NCBI Taxonomy" id="2025994"/>
    <lineage>
        <taxon>Eukaryota</taxon>
        <taxon>Fungi</taxon>
        <taxon>Dikarya</taxon>
        <taxon>Ascomycota</taxon>
        <taxon>Pezizomycotina</taxon>
        <taxon>Sordariomycetes</taxon>
        <taxon>Sordariomycetidae</taxon>
        <taxon>Diaporthales</taxon>
        <taxon>Schizoparmaceae</taxon>
        <taxon>Coniella</taxon>
    </lineage>
</organism>
<dbReference type="Proteomes" id="UP000241462">
    <property type="component" value="Unassembled WGS sequence"/>
</dbReference>
<evidence type="ECO:0000256" key="2">
    <source>
        <dbReference type="SAM" id="Phobius"/>
    </source>
</evidence>